<feature type="transmembrane region" description="Helical" evidence="6">
    <location>
        <begin position="112"/>
        <end position="132"/>
    </location>
</feature>
<dbReference type="EMBL" id="QGKU01000047">
    <property type="protein sequence ID" value="PWR01891.1"/>
    <property type="molecule type" value="Genomic_DNA"/>
</dbReference>
<comment type="caution">
    <text evidence="7">The sequence shown here is derived from an EMBL/GenBank/DDBJ whole genome shotgun (WGS) entry which is preliminary data.</text>
</comment>
<evidence type="ECO:0000256" key="2">
    <source>
        <dbReference type="ARBA" id="ARBA00022692"/>
    </source>
</evidence>
<feature type="transmembrane region" description="Helical" evidence="6">
    <location>
        <begin position="184"/>
        <end position="201"/>
    </location>
</feature>
<dbReference type="Pfam" id="PF04750">
    <property type="entry name" value="Far-17a_AIG1"/>
    <property type="match status" value="1"/>
</dbReference>
<keyword evidence="3 6" id="KW-1133">Transmembrane helix</keyword>
<feature type="region of interest" description="Disordered" evidence="5">
    <location>
        <begin position="1"/>
        <end position="72"/>
    </location>
</feature>
<feature type="compositionally biased region" description="Basic residues" evidence="5">
    <location>
        <begin position="37"/>
        <end position="46"/>
    </location>
</feature>
<feature type="compositionally biased region" description="Basic and acidic residues" evidence="5">
    <location>
        <begin position="27"/>
        <end position="36"/>
    </location>
</feature>
<dbReference type="PANTHER" id="PTHR10989:SF16">
    <property type="entry name" value="AT02829P-RELATED"/>
    <property type="match status" value="1"/>
</dbReference>
<evidence type="ECO:0000313" key="7">
    <source>
        <dbReference type="EMBL" id="PWR01891.1"/>
    </source>
</evidence>
<dbReference type="GO" id="GO:0016020">
    <property type="term" value="C:membrane"/>
    <property type="evidence" value="ECO:0007669"/>
    <property type="project" value="InterPro"/>
</dbReference>
<feature type="transmembrane region" description="Helical" evidence="6">
    <location>
        <begin position="208"/>
        <end position="225"/>
    </location>
</feature>
<dbReference type="AlphaFoldDB" id="A0A2V2LDM5"/>
<sequence length="294" mass="32642">MRRRALRQQHLDGPPYERRKRQQRMGGDGRRGCEQRRKSHAHRLAHRPVPGKAAGQRRRPAAIVPRNDRESAATMPPSVRTYRWLVLLLAAAFFVDRALTEDFTDLSDFGWQFRYLTIWALTGSLVAAALMLTPRFGAPDARGAVFVSVVAVLNMIVVVSYWRLYFDDPALVNGENAIVPLREYYLHLAGPLLQWIDVLSIKRGFRRMGAVALWLGVLVLAYLGWAELIVAPLNDGPVGTVTAGLPYPFLNDMGLGARLGFYGATWASGLVFIALLRAAQAGVDRLAPRGGRTA</sequence>
<feature type="transmembrane region" description="Helical" evidence="6">
    <location>
        <begin position="144"/>
        <end position="164"/>
    </location>
</feature>
<evidence type="ECO:0000313" key="8">
    <source>
        <dbReference type="Proteomes" id="UP000245680"/>
    </source>
</evidence>
<keyword evidence="8" id="KW-1185">Reference proteome</keyword>
<evidence type="ECO:0008006" key="9">
    <source>
        <dbReference type="Google" id="ProtNLM"/>
    </source>
</evidence>
<gene>
    <name evidence="7" type="ORF">DKT77_14975</name>
</gene>
<keyword evidence="4 6" id="KW-0472">Membrane</keyword>
<evidence type="ECO:0000256" key="4">
    <source>
        <dbReference type="ARBA" id="ARBA00023136"/>
    </source>
</evidence>
<evidence type="ECO:0000256" key="6">
    <source>
        <dbReference type="SAM" id="Phobius"/>
    </source>
</evidence>
<dbReference type="PANTHER" id="PTHR10989">
    <property type="entry name" value="ANDROGEN-INDUCED PROTEIN 1-RELATED"/>
    <property type="match status" value="1"/>
</dbReference>
<dbReference type="InterPro" id="IPR006838">
    <property type="entry name" value="ADTRP_AIG1"/>
</dbReference>
<feature type="transmembrane region" description="Helical" evidence="6">
    <location>
        <begin position="82"/>
        <end position="100"/>
    </location>
</feature>
<comment type="subcellular location">
    <subcellularLocation>
        <location evidence="1">Endomembrane system</location>
        <topology evidence="1">Multi-pass membrane protein</topology>
    </subcellularLocation>
</comment>
<reference evidence="7 8" key="1">
    <citation type="submission" date="2018-05" db="EMBL/GenBank/DDBJ databases">
        <title>Rhodobacteraceae gen. nov., sp. nov. isolated from sea water.</title>
        <authorList>
            <person name="Ren Y."/>
        </authorList>
    </citation>
    <scope>NUCLEOTIDE SEQUENCE [LARGE SCALE GENOMIC DNA]</scope>
    <source>
        <strain evidence="7 8">TG-679</strain>
    </source>
</reference>
<accession>A0A2V2LDM5</accession>
<feature type="transmembrane region" description="Helical" evidence="6">
    <location>
        <begin position="259"/>
        <end position="279"/>
    </location>
</feature>
<organism evidence="7 8">
    <name type="scientific">Meridianimarinicoccus roseus</name>
    <dbReference type="NCBI Taxonomy" id="2072018"/>
    <lineage>
        <taxon>Bacteria</taxon>
        <taxon>Pseudomonadati</taxon>
        <taxon>Pseudomonadota</taxon>
        <taxon>Alphaproteobacteria</taxon>
        <taxon>Rhodobacterales</taxon>
        <taxon>Paracoccaceae</taxon>
        <taxon>Meridianimarinicoccus</taxon>
    </lineage>
</organism>
<evidence type="ECO:0000256" key="5">
    <source>
        <dbReference type="SAM" id="MobiDB-lite"/>
    </source>
</evidence>
<dbReference type="GO" id="GO:0012505">
    <property type="term" value="C:endomembrane system"/>
    <property type="evidence" value="ECO:0007669"/>
    <property type="project" value="UniProtKB-SubCell"/>
</dbReference>
<evidence type="ECO:0000256" key="1">
    <source>
        <dbReference type="ARBA" id="ARBA00004127"/>
    </source>
</evidence>
<keyword evidence="2 6" id="KW-0812">Transmembrane</keyword>
<proteinExistence type="predicted"/>
<evidence type="ECO:0000256" key="3">
    <source>
        <dbReference type="ARBA" id="ARBA00022989"/>
    </source>
</evidence>
<name>A0A2V2LDM5_9RHOB</name>
<dbReference type="Proteomes" id="UP000245680">
    <property type="component" value="Unassembled WGS sequence"/>
</dbReference>
<protein>
    <recommendedName>
        <fullName evidence="9">Pr6Pr family membrane protein</fullName>
    </recommendedName>
</protein>